<dbReference type="CDD" id="cd02440">
    <property type="entry name" value="AdoMet_MTases"/>
    <property type="match status" value="1"/>
</dbReference>
<dbReference type="GO" id="GO:0032259">
    <property type="term" value="P:methylation"/>
    <property type="evidence" value="ECO:0007669"/>
    <property type="project" value="UniProtKB-KW"/>
</dbReference>
<evidence type="ECO:0000313" key="2">
    <source>
        <dbReference type="EMBL" id="MFB8771852.1"/>
    </source>
</evidence>
<evidence type="ECO:0000259" key="1">
    <source>
        <dbReference type="Pfam" id="PF08241"/>
    </source>
</evidence>
<dbReference type="Gene3D" id="3.40.50.150">
    <property type="entry name" value="Vaccinia Virus protein VP39"/>
    <property type="match status" value="1"/>
</dbReference>
<dbReference type="InterPro" id="IPR029063">
    <property type="entry name" value="SAM-dependent_MTases_sf"/>
</dbReference>
<keyword evidence="2" id="KW-0489">Methyltransferase</keyword>
<sequence length="270" mass="29141">MPDETGFQLQGSAPERYEHFIAPLMAPFIETVLDTVDLYPGAQVLDLACGTGFVARAAANRVGPTGHVAAADINEGMLKIAHAKAPHVYPDIELTLASADRLPYEDASFEVVICQQSAQFFPDLTAALRETARVLRPDGRLALTVWAPKDRSPYFAAQYEVLEQYASPQDTASFRAAFSCTADRLTAAATEAGLHDVTAREITREVHTPPLTEWVPGQMASVPWTQSLGEAGPETMAHAVRALTDRLTDHTAPDGTAKLPFTAVLVTALR</sequence>
<dbReference type="GO" id="GO:0008168">
    <property type="term" value="F:methyltransferase activity"/>
    <property type="evidence" value="ECO:0007669"/>
    <property type="project" value="UniProtKB-KW"/>
</dbReference>
<organism evidence="2 3">
    <name type="scientific">Streptomyces broussonetiae</name>
    <dbReference type="NCBI Taxonomy" id="2686304"/>
    <lineage>
        <taxon>Bacteria</taxon>
        <taxon>Bacillati</taxon>
        <taxon>Actinomycetota</taxon>
        <taxon>Actinomycetes</taxon>
        <taxon>Kitasatosporales</taxon>
        <taxon>Streptomycetaceae</taxon>
        <taxon>Streptomyces</taxon>
    </lineage>
</organism>
<comment type="caution">
    <text evidence="2">The sequence shown here is derived from an EMBL/GenBank/DDBJ whole genome shotgun (WGS) entry which is preliminary data.</text>
</comment>
<reference evidence="2 3" key="1">
    <citation type="submission" date="2024-01" db="EMBL/GenBank/DDBJ databases">
        <title>Genome mining of biosynthetic gene clusters to explore secondary metabolites of Streptomyces sp.</title>
        <authorList>
            <person name="Baig A."/>
            <person name="Ajitkumar Shintre N."/>
            <person name="Kumar H."/>
            <person name="Anbarasu A."/>
            <person name="Ramaiah S."/>
        </authorList>
    </citation>
    <scope>NUCLEOTIDE SEQUENCE [LARGE SCALE GENOMIC DNA]</scope>
    <source>
        <strain evidence="2 3">A57</strain>
    </source>
</reference>
<dbReference type="SUPFAM" id="SSF53335">
    <property type="entry name" value="S-adenosyl-L-methionine-dependent methyltransferases"/>
    <property type="match status" value="1"/>
</dbReference>
<dbReference type="Proteomes" id="UP001585080">
    <property type="component" value="Unassembled WGS sequence"/>
</dbReference>
<dbReference type="EMBL" id="JAYMRP010000003">
    <property type="protein sequence ID" value="MFB8771852.1"/>
    <property type="molecule type" value="Genomic_DNA"/>
</dbReference>
<accession>A0ABV5E4T4</accession>
<name>A0ABV5E4T4_9ACTN</name>
<gene>
    <name evidence="2" type="ORF">VSS16_03690</name>
</gene>
<dbReference type="RefSeq" id="WP_376730880.1">
    <property type="nucleotide sequence ID" value="NZ_JAYMRP010000003.1"/>
</dbReference>
<feature type="domain" description="Methyltransferase type 11" evidence="1">
    <location>
        <begin position="45"/>
        <end position="142"/>
    </location>
</feature>
<proteinExistence type="predicted"/>
<dbReference type="PANTHER" id="PTHR43591:SF24">
    <property type="entry name" value="2-METHOXY-6-POLYPRENYL-1,4-BENZOQUINOL METHYLASE, MITOCHONDRIAL"/>
    <property type="match status" value="1"/>
</dbReference>
<dbReference type="Pfam" id="PF08241">
    <property type="entry name" value="Methyltransf_11"/>
    <property type="match status" value="1"/>
</dbReference>
<dbReference type="InterPro" id="IPR013216">
    <property type="entry name" value="Methyltransf_11"/>
</dbReference>
<evidence type="ECO:0000313" key="3">
    <source>
        <dbReference type="Proteomes" id="UP001585080"/>
    </source>
</evidence>
<keyword evidence="3" id="KW-1185">Reference proteome</keyword>
<keyword evidence="2" id="KW-0808">Transferase</keyword>
<protein>
    <submittedName>
        <fullName evidence="2">Methyltransferase domain-containing protein</fullName>
    </submittedName>
</protein>
<dbReference type="PANTHER" id="PTHR43591">
    <property type="entry name" value="METHYLTRANSFERASE"/>
    <property type="match status" value="1"/>
</dbReference>